<dbReference type="SMART" id="SM00406">
    <property type="entry name" value="IGv"/>
    <property type="match status" value="1"/>
</dbReference>
<reference evidence="5" key="1">
    <citation type="submission" date="2025-08" db="UniProtKB">
        <authorList>
            <consortium name="Ensembl"/>
        </authorList>
    </citation>
    <scope>IDENTIFICATION</scope>
</reference>
<dbReference type="InterPro" id="IPR013106">
    <property type="entry name" value="Ig_V-set"/>
</dbReference>
<dbReference type="Pfam" id="PF07686">
    <property type="entry name" value="V-set"/>
    <property type="match status" value="1"/>
</dbReference>
<dbReference type="FunFam" id="2.60.40.10:FF:000361">
    <property type="entry name" value="versican core protein-like"/>
    <property type="match status" value="1"/>
</dbReference>
<dbReference type="InterPro" id="IPR013783">
    <property type="entry name" value="Ig-like_fold"/>
</dbReference>
<dbReference type="PROSITE" id="PS50835">
    <property type="entry name" value="IG_LIKE"/>
    <property type="match status" value="1"/>
</dbReference>
<comment type="subcellular location">
    <subcellularLocation>
        <location evidence="1">Secreted</location>
        <location evidence="1">Extracellular space</location>
        <location evidence="1">Extracellular matrix</location>
    </subcellularLocation>
</comment>
<dbReference type="InterPro" id="IPR007110">
    <property type="entry name" value="Ig-like_dom"/>
</dbReference>
<organism evidence="5 6">
    <name type="scientific">Cyanistes caeruleus</name>
    <name type="common">Eurasian blue tit</name>
    <name type="synonym">Parus caeruleus</name>
    <dbReference type="NCBI Taxonomy" id="156563"/>
    <lineage>
        <taxon>Eukaryota</taxon>
        <taxon>Metazoa</taxon>
        <taxon>Chordata</taxon>
        <taxon>Craniata</taxon>
        <taxon>Vertebrata</taxon>
        <taxon>Euteleostomi</taxon>
        <taxon>Archelosauria</taxon>
        <taxon>Archosauria</taxon>
        <taxon>Dinosauria</taxon>
        <taxon>Saurischia</taxon>
        <taxon>Theropoda</taxon>
        <taxon>Coelurosauria</taxon>
        <taxon>Aves</taxon>
        <taxon>Neognathae</taxon>
        <taxon>Neoaves</taxon>
        <taxon>Telluraves</taxon>
        <taxon>Australaves</taxon>
        <taxon>Passeriformes</taxon>
        <taxon>Paridae</taxon>
        <taxon>Cyanistes</taxon>
    </lineage>
</organism>
<dbReference type="SUPFAM" id="SSF48726">
    <property type="entry name" value="Immunoglobulin"/>
    <property type="match status" value="1"/>
</dbReference>
<dbReference type="GO" id="GO:0010001">
    <property type="term" value="P:glial cell differentiation"/>
    <property type="evidence" value="ECO:0007669"/>
    <property type="project" value="TreeGrafter"/>
</dbReference>
<dbReference type="GO" id="GO:0005615">
    <property type="term" value="C:extracellular space"/>
    <property type="evidence" value="ECO:0007669"/>
    <property type="project" value="TreeGrafter"/>
</dbReference>
<dbReference type="AlphaFoldDB" id="A0A8C0ZH28"/>
<protein>
    <recommendedName>
        <fullName evidence="4">Ig-like domain-containing protein</fullName>
    </recommendedName>
</protein>
<name>A0A8C0ZH28_CYACU</name>
<accession>A0A8C0ZH28</accession>
<evidence type="ECO:0000256" key="1">
    <source>
        <dbReference type="ARBA" id="ARBA00004498"/>
    </source>
</evidence>
<dbReference type="PANTHER" id="PTHR22804:SF6">
    <property type="entry name" value="VERSICAN CORE PROTEIN"/>
    <property type="match status" value="1"/>
</dbReference>
<feature type="chain" id="PRO_5034869888" description="Ig-like domain-containing protein" evidence="3">
    <location>
        <begin position="22"/>
        <end position="184"/>
    </location>
</feature>
<dbReference type="Ensembl" id="ENSCCET00000030722.1">
    <property type="protein sequence ID" value="ENSCCEP00000020250.1"/>
    <property type="gene ID" value="ENSCCEG00000018337.1"/>
</dbReference>
<dbReference type="GO" id="GO:0002052">
    <property type="term" value="P:positive regulation of neuroblast proliferation"/>
    <property type="evidence" value="ECO:0007669"/>
    <property type="project" value="TreeGrafter"/>
</dbReference>
<evidence type="ECO:0000313" key="5">
    <source>
        <dbReference type="Ensembl" id="ENSCCEP00000020250.1"/>
    </source>
</evidence>
<proteinExistence type="predicted"/>
<keyword evidence="3" id="KW-0732">Signal</keyword>
<feature type="domain" description="Ig-like" evidence="4">
    <location>
        <begin position="1"/>
        <end position="135"/>
    </location>
</feature>
<keyword evidence="6" id="KW-1185">Reference proteome</keyword>
<dbReference type="InterPro" id="IPR050691">
    <property type="entry name" value="Hyaluronan_bind_Proteoglycan"/>
</dbReference>
<dbReference type="GO" id="GO:0007417">
    <property type="term" value="P:central nervous system development"/>
    <property type="evidence" value="ECO:0007669"/>
    <property type="project" value="TreeGrafter"/>
</dbReference>
<keyword evidence="2" id="KW-0964">Secreted</keyword>
<dbReference type="PANTHER" id="PTHR22804">
    <property type="entry name" value="AGGRECAN/VERSICAN PROTEOGLYCAN"/>
    <property type="match status" value="1"/>
</dbReference>
<keyword evidence="2" id="KW-0272">Extracellular matrix</keyword>
<dbReference type="InterPro" id="IPR036179">
    <property type="entry name" value="Ig-like_dom_sf"/>
</dbReference>
<dbReference type="GO" id="GO:0045202">
    <property type="term" value="C:synapse"/>
    <property type="evidence" value="ECO:0007669"/>
    <property type="project" value="TreeGrafter"/>
</dbReference>
<dbReference type="Gene3D" id="2.60.40.10">
    <property type="entry name" value="Immunoglobulins"/>
    <property type="match status" value="1"/>
</dbReference>
<reference evidence="5" key="2">
    <citation type="submission" date="2025-09" db="UniProtKB">
        <authorList>
            <consortium name="Ensembl"/>
        </authorList>
    </citation>
    <scope>IDENTIFICATION</scope>
</reference>
<evidence type="ECO:0000313" key="6">
    <source>
        <dbReference type="Proteomes" id="UP000694410"/>
    </source>
</evidence>
<dbReference type="GO" id="GO:0072534">
    <property type="term" value="C:perineuronal net"/>
    <property type="evidence" value="ECO:0007669"/>
    <property type="project" value="TreeGrafter"/>
</dbReference>
<sequence>SFLLLLLLLLLKAEKKTLVKGSLSGTSVLPCFFSTTPTISSSYAAEYLRIKWSKVELDKSGKDAKETTVLVAQNGNIKIGQSYKDRVSVPSHSEESGDASLTFSKLRASDAGVYRCDVMYGVEDTQGCAERKGINPGSVPCTGKFWTQVSGWTLLWALPCTPLCSLVFFGSSVFTQVDESQNKH</sequence>
<dbReference type="GO" id="GO:0001501">
    <property type="term" value="P:skeletal system development"/>
    <property type="evidence" value="ECO:0007669"/>
    <property type="project" value="TreeGrafter"/>
</dbReference>
<evidence type="ECO:0000256" key="3">
    <source>
        <dbReference type="SAM" id="SignalP"/>
    </source>
</evidence>
<evidence type="ECO:0000259" key="4">
    <source>
        <dbReference type="PROSITE" id="PS50835"/>
    </source>
</evidence>
<dbReference type="Proteomes" id="UP000694410">
    <property type="component" value="Unplaced"/>
</dbReference>
<evidence type="ECO:0000256" key="2">
    <source>
        <dbReference type="ARBA" id="ARBA00022530"/>
    </source>
</evidence>
<feature type="signal peptide" evidence="3">
    <location>
        <begin position="1"/>
        <end position="21"/>
    </location>
</feature>